<proteinExistence type="predicted"/>
<sequence length="219" mass="23720">MAAALWFGPPPDRHGGGGSARAEGQALPPAVAWQQAQAEPRARNGGDPRRPPRMSPDEARRAELDRLFAALRDAPDEAGAALVEARIWALWTQAASPAVQLLMRRGLRNMEARAPEEALEDFDAAITLAPDFAEAWHRRAQAHAASGDLAAAARDLQEALRLEPRHFGALTTLSTIQEEAGDLAGAVRSLEAALALHPKMRGAEMRLRDLRRRAQGEET</sequence>
<evidence type="ECO:0000313" key="6">
    <source>
        <dbReference type="Proteomes" id="UP000597507"/>
    </source>
</evidence>
<evidence type="ECO:0000256" key="3">
    <source>
        <dbReference type="PROSITE-ProRule" id="PRU00339"/>
    </source>
</evidence>
<dbReference type="InterPro" id="IPR011990">
    <property type="entry name" value="TPR-like_helical_dom_sf"/>
</dbReference>
<evidence type="ECO:0000256" key="2">
    <source>
        <dbReference type="ARBA" id="ARBA00022803"/>
    </source>
</evidence>
<dbReference type="Gene3D" id="1.25.40.10">
    <property type="entry name" value="Tetratricopeptide repeat domain"/>
    <property type="match status" value="1"/>
</dbReference>
<dbReference type="Proteomes" id="UP000597507">
    <property type="component" value="Unassembled WGS sequence"/>
</dbReference>
<feature type="repeat" description="TPR" evidence="3">
    <location>
        <begin position="99"/>
        <end position="132"/>
    </location>
</feature>
<keyword evidence="2 3" id="KW-0802">TPR repeat</keyword>
<dbReference type="AlphaFoldDB" id="A0A8J3EDF6"/>
<evidence type="ECO:0008006" key="7">
    <source>
        <dbReference type="Google" id="ProtNLM"/>
    </source>
</evidence>
<dbReference type="InterPro" id="IPR013105">
    <property type="entry name" value="TPR_2"/>
</dbReference>
<keyword evidence="6" id="KW-1185">Reference proteome</keyword>
<organism evidence="5 6">
    <name type="scientific">Caldovatus sediminis</name>
    <dbReference type="NCBI Taxonomy" id="2041189"/>
    <lineage>
        <taxon>Bacteria</taxon>
        <taxon>Pseudomonadati</taxon>
        <taxon>Pseudomonadota</taxon>
        <taxon>Alphaproteobacteria</taxon>
        <taxon>Acetobacterales</taxon>
        <taxon>Roseomonadaceae</taxon>
        <taxon>Caldovatus</taxon>
    </lineage>
</organism>
<feature type="compositionally biased region" description="Basic and acidic residues" evidence="4">
    <location>
        <begin position="40"/>
        <end position="57"/>
    </location>
</feature>
<protein>
    <recommendedName>
        <fullName evidence="7">Tetratricopeptide repeat protein</fullName>
    </recommendedName>
</protein>
<keyword evidence="1" id="KW-0677">Repeat</keyword>
<evidence type="ECO:0000256" key="1">
    <source>
        <dbReference type="ARBA" id="ARBA00022737"/>
    </source>
</evidence>
<dbReference type="InterPro" id="IPR050498">
    <property type="entry name" value="Ycf3"/>
</dbReference>
<dbReference type="EMBL" id="BMKS01000012">
    <property type="protein sequence ID" value="GGG43911.1"/>
    <property type="molecule type" value="Genomic_DNA"/>
</dbReference>
<evidence type="ECO:0000313" key="5">
    <source>
        <dbReference type="EMBL" id="GGG43911.1"/>
    </source>
</evidence>
<feature type="region of interest" description="Disordered" evidence="4">
    <location>
        <begin position="1"/>
        <end position="57"/>
    </location>
</feature>
<dbReference type="PANTHER" id="PTHR44858">
    <property type="entry name" value="TETRATRICOPEPTIDE REPEAT PROTEIN 6"/>
    <property type="match status" value="1"/>
</dbReference>
<dbReference type="Pfam" id="PF07719">
    <property type="entry name" value="TPR_2"/>
    <property type="match status" value="1"/>
</dbReference>
<name>A0A8J3EDF6_9PROT</name>
<accession>A0A8J3EDF6</accession>
<dbReference type="RefSeq" id="WP_188902426.1">
    <property type="nucleotide sequence ID" value="NZ_BMKS01000012.1"/>
</dbReference>
<dbReference type="SUPFAM" id="SSF48452">
    <property type="entry name" value="TPR-like"/>
    <property type="match status" value="1"/>
</dbReference>
<dbReference type="PANTHER" id="PTHR44858:SF1">
    <property type="entry name" value="UDP-N-ACETYLGLUCOSAMINE--PEPTIDE N-ACETYLGLUCOSAMINYLTRANSFERASE SPINDLY-RELATED"/>
    <property type="match status" value="1"/>
</dbReference>
<dbReference type="SMART" id="SM00028">
    <property type="entry name" value="TPR"/>
    <property type="match status" value="3"/>
</dbReference>
<reference evidence="5 6" key="1">
    <citation type="journal article" date="2014" name="Int. J. Syst. Evol. Microbiol.">
        <title>Complete genome sequence of Corynebacterium casei LMG S-19264T (=DSM 44701T), isolated from a smear-ripened cheese.</title>
        <authorList>
            <consortium name="US DOE Joint Genome Institute (JGI-PGF)"/>
            <person name="Walter F."/>
            <person name="Albersmeier A."/>
            <person name="Kalinowski J."/>
            <person name="Ruckert C."/>
        </authorList>
    </citation>
    <scope>NUCLEOTIDE SEQUENCE [LARGE SCALE GENOMIC DNA]</scope>
    <source>
        <strain evidence="5 6">CGMCC 1.16330</strain>
    </source>
</reference>
<feature type="repeat" description="TPR" evidence="3">
    <location>
        <begin position="133"/>
        <end position="166"/>
    </location>
</feature>
<dbReference type="PROSITE" id="PS50005">
    <property type="entry name" value="TPR"/>
    <property type="match status" value="2"/>
</dbReference>
<dbReference type="InterPro" id="IPR019734">
    <property type="entry name" value="TPR_rpt"/>
</dbReference>
<comment type="caution">
    <text evidence="5">The sequence shown here is derived from an EMBL/GenBank/DDBJ whole genome shotgun (WGS) entry which is preliminary data.</text>
</comment>
<evidence type="ECO:0000256" key="4">
    <source>
        <dbReference type="SAM" id="MobiDB-lite"/>
    </source>
</evidence>
<gene>
    <name evidence="5" type="ORF">GCM10010964_34130</name>
</gene>